<keyword evidence="3" id="KW-1185">Reference proteome</keyword>
<reference evidence="2" key="1">
    <citation type="submission" date="2021-07" db="EMBL/GenBank/DDBJ databases">
        <title>Elsinoe batatas strain:CRI-CJ2 Genome sequencing and assembly.</title>
        <authorList>
            <person name="Huang L."/>
        </authorList>
    </citation>
    <scope>NUCLEOTIDE SEQUENCE</scope>
    <source>
        <strain evidence="2">CRI-CJ2</strain>
    </source>
</reference>
<sequence length="434" mass="47500">MMPSMRGGMQVHAVPDNERAFDANGRKLPWGYDYPDADIARGRTSTEKGPFGRSTRRRGFSRSKTATPARKEDVARLENQRAEDDIFNTYKASQRTRDALATSKSAPLISLDPNVGAGKGVGAAGQAQGQEEKEATEVILYGYGSGQEWAAIEFYERISGGAILEDYDRVPPHTRYDPALSLSRARSQRSLSKAALAKRNRYNGGYHWIKVTFDSPESADLACDRSPHTLHGYLVYAEVYRGVGPPKDDAIPCTTAGAMVDGDNLPNTFSSKTASRQTDTATESPEGSSRTVSTATIGEPIRMRDLRGLQVPRPIEKSISMPALPGALFTPTTSMEPERKKVRQRPMRIQGATRAVLKPAESALMPTQPKYSGFLAFLPLLGLFFGSSKGDTGSTIPKLENGEVDWNNAGLYWWFFAWLDGLLGTDMCGLKSDD</sequence>
<comment type="caution">
    <text evidence="2">The sequence shown here is derived from an EMBL/GenBank/DDBJ whole genome shotgun (WGS) entry which is preliminary data.</text>
</comment>
<dbReference type="Gene3D" id="3.30.70.330">
    <property type="match status" value="1"/>
</dbReference>
<name>A0A8K0L8Y5_9PEZI</name>
<evidence type="ECO:0008006" key="4">
    <source>
        <dbReference type="Google" id="ProtNLM"/>
    </source>
</evidence>
<dbReference type="OrthoDB" id="8033832at2759"/>
<dbReference type="EMBL" id="JAESVG020000003">
    <property type="protein sequence ID" value="KAG8629665.1"/>
    <property type="molecule type" value="Genomic_DNA"/>
</dbReference>
<evidence type="ECO:0000313" key="3">
    <source>
        <dbReference type="Proteomes" id="UP000809789"/>
    </source>
</evidence>
<feature type="region of interest" description="Disordered" evidence="1">
    <location>
        <begin position="264"/>
        <end position="293"/>
    </location>
</feature>
<organism evidence="2 3">
    <name type="scientific">Elsinoe batatas</name>
    <dbReference type="NCBI Taxonomy" id="2601811"/>
    <lineage>
        <taxon>Eukaryota</taxon>
        <taxon>Fungi</taxon>
        <taxon>Dikarya</taxon>
        <taxon>Ascomycota</taxon>
        <taxon>Pezizomycotina</taxon>
        <taxon>Dothideomycetes</taxon>
        <taxon>Dothideomycetidae</taxon>
        <taxon>Myriangiales</taxon>
        <taxon>Elsinoaceae</taxon>
        <taxon>Elsinoe</taxon>
    </lineage>
</organism>
<feature type="compositionally biased region" description="Polar residues" evidence="1">
    <location>
        <begin position="265"/>
        <end position="293"/>
    </location>
</feature>
<accession>A0A8K0L8Y5</accession>
<dbReference type="AlphaFoldDB" id="A0A8K0L8Y5"/>
<dbReference type="InterPro" id="IPR012677">
    <property type="entry name" value="Nucleotide-bd_a/b_plait_sf"/>
</dbReference>
<evidence type="ECO:0000313" key="2">
    <source>
        <dbReference type="EMBL" id="KAG8629665.1"/>
    </source>
</evidence>
<proteinExistence type="predicted"/>
<gene>
    <name evidence="2" type="ORF">KVT40_003530</name>
</gene>
<dbReference type="Proteomes" id="UP000809789">
    <property type="component" value="Unassembled WGS sequence"/>
</dbReference>
<protein>
    <recommendedName>
        <fullName evidence="4">Nucleoporin NUP53</fullName>
    </recommendedName>
</protein>
<evidence type="ECO:0000256" key="1">
    <source>
        <dbReference type="SAM" id="MobiDB-lite"/>
    </source>
</evidence>
<feature type="region of interest" description="Disordered" evidence="1">
    <location>
        <begin position="32"/>
        <end position="71"/>
    </location>
</feature>